<feature type="transmembrane region" description="Helical" evidence="1">
    <location>
        <begin position="116"/>
        <end position="137"/>
    </location>
</feature>
<sequence>MNSHSLLKNSSVLIAYMGCLGWGSAYFYGWGISFYYGFPWWMVSAGVDDVARSLFYAVMVMGGFLFGWGIGLAFFFAIKRKNTMQDLNILRLYLAVLLLFAPIIIEFSILKQHFQTRLLLLSAMIALIVTVAIRFYGHLFSVFYFSQQPIVRKHNLELIMAFFVAYFWFFSFLTGYYKPQLKKEYEMIIHKNSGYYVLARYDNCLVLSKTFKAGSQRFIVFRPEQNSSFEVNVVRTRL</sequence>
<dbReference type="RefSeq" id="WP_012905874.1">
    <property type="nucleotide sequence ID" value="NZ_CAJTBI010000001.1"/>
</dbReference>
<keyword evidence="1" id="KW-1133">Transmembrane helix</keyword>
<name>A0A482PK42_CITRO</name>
<gene>
    <name evidence="2" type="ORF">E2R62_04610</name>
</gene>
<dbReference type="EMBL" id="CP038008">
    <property type="protein sequence ID" value="QBY28202.1"/>
    <property type="molecule type" value="Genomic_DNA"/>
</dbReference>
<feature type="transmembrane region" description="Helical" evidence="1">
    <location>
        <begin position="158"/>
        <end position="177"/>
    </location>
</feature>
<evidence type="ECO:0000313" key="2">
    <source>
        <dbReference type="EMBL" id="QBY28202.1"/>
    </source>
</evidence>
<proteinExistence type="predicted"/>
<feature type="transmembrane region" description="Helical" evidence="1">
    <location>
        <begin position="12"/>
        <end position="36"/>
    </location>
</feature>
<feature type="transmembrane region" description="Helical" evidence="1">
    <location>
        <begin position="56"/>
        <end position="78"/>
    </location>
</feature>
<protein>
    <submittedName>
        <fullName evidence="2">Uncharacterized protein</fullName>
    </submittedName>
</protein>
<dbReference type="OMA" id="MIEINAQ"/>
<feature type="transmembrane region" description="Helical" evidence="1">
    <location>
        <begin position="90"/>
        <end position="110"/>
    </location>
</feature>
<evidence type="ECO:0000256" key="1">
    <source>
        <dbReference type="SAM" id="Phobius"/>
    </source>
</evidence>
<keyword evidence="1" id="KW-0472">Membrane</keyword>
<dbReference type="AlphaFoldDB" id="A0A482PK42"/>
<keyword evidence="1" id="KW-0812">Transmembrane</keyword>
<organism evidence="2">
    <name type="scientific">Citrobacter rodentium</name>
    <dbReference type="NCBI Taxonomy" id="67825"/>
    <lineage>
        <taxon>Bacteria</taxon>
        <taxon>Pseudomonadati</taxon>
        <taxon>Pseudomonadota</taxon>
        <taxon>Gammaproteobacteria</taxon>
        <taxon>Enterobacterales</taxon>
        <taxon>Enterobacteriaceae</taxon>
        <taxon>Citrobacter</taxon>
    </lineage>
</organism>
<reference evidence="2" key="1">
    <citation type="submission" date="2019-03" db="EMBL/GenBank/DDBJ databases">
        <title>Complete genome sequence of enteropathogenic Citrobacter rodentium strain DBS100.</title>
        <authorList>
            <person name="Popov G."/>
            <person name="Fiebig A."/>
            <person name="Shideler S."/>
            <person name="Coombes B."/>
            <person name="Savchenko A."/>
        </authorList>
    </citation>
    <scope>NUCLEOTIDE SEQUENCE</scope>
    <source>
        <strain evidence="2">DBS100</strain>
    </source>
</reference>
<accession>A0A482PK42</accession>